<keyword evidence="3" id="KW-0732">Signal</keyword>
<sequence length="295" mass="32152">MAPLSSINTATLALLVILCAPTTTDAFGAVTPQYSRHLSGVSRPIPFVLHNDAAESEDVAAAASDEEESTEELIEETEEEKEEESKEDAELAAIKKEIADLESSLKLKNRELNSIESMVDKFSQAGYARKVAEIDQLRKMRRAATQTNQFTERASVLQTFLPVLDELTSLNEQHGDNDFAKSYRALKGVMIGGLKDLKAEEFSVATSDAVDSRRVNAVEKIYSDDIGKGSVVEMTRTGWELEGNVMRLANVIVSLGSEADAKKAEEDAAAKKAEEESAVVVESEASDEEATNEEE</sequence>
<reference evidence="4" key="1">
    <citation type="submission" date="2021-01" db="EMBL/GenBank/DDBJ databases">
        <authorList>
            <person name="Corre E."/>
            <person name="Pelletier E."/>
            <person name="Niang G."/>
            <person name="Scheremetjew M."/>
            <person name="Finn R."/>
            <person name="Kale V."/>
            <person name="Holt S."/>
            <person name="Cochrane G."/>
            <person name="Meng A."/>
            <person name="Brown T."/>
            <person name="Cohen L."/>
        </authorList>
    </citation>
    <scope>NUCLEOTIDE SEQUENCE</scope>
    <source>
        <strain evidence="4">CCMP1452</strain>
    </source>
</reference>
<dbReference type="GO" id="GO:0051087">
    <property type="term" value="F:protein-folding chaperone binding"/>
    <property type="evidence" value="ECO:0007669"/>
    <property type="project" value="InterPro"/>
</dbReference>
<evidence type="ECO:0000256" key="1">
    <source>
        <dbReference type="ARBA" id="ARBA00023186"/>
    </source>
</evidence>
<accession>A0A7S2R1B9</accession>
<evidence type="ECO:0000256" key="2">
    <source>
        <dbReference type="SAM" id="MobiDB-lite"/>
    </source>
</evidence>
<dbReference type="InterPro" id="IPR009012">
    <property type="entry name" value="GrpE_head"/>
</dbReference>
<dbReference type="GO" id="GO:0006457">
    <property type="term" value="P:protein folding"/>
    <property type="evidence" value="ECO:0007669"/>
    <property type="project" value="InterPro"/>
</dbReference>
<protein>
    <recommendedName>
        <fullName evidence="5">GrpE protein homolog</fullName>
    </recommendedName>
</protein>
<feature type="region of interest" description="Disordered" evidence="2">
    <location>
        <begin position="56"/>
        <end position="87"/>
    </location>
</feature>
<dbReference type="GO" id="GO:0042803">
    <property type="term" value="F:protein homodimerization activity"/>
    <property type="evidence" value="ECO:0007669"/>
    <property type="project" value="InterPro"/>
</dbReference>
<evidence type="ECO:0000256" key="3">
    <source>
        <dbReference type="SAM" id="SignalP"/>
    </source>
</evidence>
<feature type="chain" id="PRO_5030789462" description="GrpE protein homolog" evidence="3">
    <location>
        <begin position="27"/>
        <end position="295"/>
    </location>
</feature>
<organism evidence="4">
    <name type="scientific">Eucampia antarctica</name>
    <dbReference type="NCBI Taxonomy" id="49252"/>
    <lineage>
        <taxon>Eukaryota</taxon>
        <taxon>Sar</taxon>
        <taxon>Stramenopiles</taxon>
        <taxon>Ochrophyta</taxon>
        <taxon>Bacillariophyta</taxon>
        <taxon>Mediophyceae</taxon>
        <taxon>Biddulphiophycidae</taxon>
        <taxon>Hemiaulales</taxon>
        <taxon>Hemiaulaceae</taxon>
        <taxon>Eucampia</taxon>
    </lineage>
</organism>
<dbReference type="InterPro" id="IPR000740">
    <property type="entry name" value="GrpE"/>
</dbReference>
<feature type="compositionally biased region" description="Basic and acidic residues" evidence="2">
    <location>
        <begin position="266"/>
        <end position="275"/>
    </location>
</feature>
<dbReference type="AlphaFoldDB" id="A0A7S2R1B9"/>
<dbReference type="Pfam" id="PF01025">
    <property type="entry name" value="GrpE"/>
    <property type="match status" value="1"/>
</dbReference>
<feature type="signal peptide" evidence="3">
    <location>
        <begin position="1"/>
        <end position="26"/>
    </location>
</feature>
<dbReference type="SUPFAM" id="SSF51064">
    <property type="entry name" value="Head domain of nucleotide exchange factor GrpE"/>
    <property type="match status" value="1"/>
</dbReference>
<proteinExistence type="predicted"/>
<feature type="compositionally biased region" description="Acidic residues" evidence="2">
    <location>
        <begin position="284"/>
        <end position="295"/>
    </location>
</feature>
<feature type="region of interest" description="Disordered" evidence="2">
    <location>
        <begin position="266"/>
        <end position="295"/>
    </location>
</feature>
<dbReference type="Gene3D" id="2.30.22.10">
    <property type="entry name" value="Head domain of nucleotide exchange factor GrpE"/>
    <property type="match status" value="1"/>
</dbReference>
<evidence type="ECO:0000313" key="4">
    <source>
        <dbReference type="EMBL" id="CAD9657762.1"/>
    </source>
</evidence>
<name>A0A7S2R1B9_9STRA</name>
<dbReference type="EMBL" id="HBHI01003103">
    <property type="protein sequence ID" value="CAD9657762.1"/>
    <property type="molecule type" value="Transcribed_RNA"/>
</dbReference>
<keyword evidence="1" id="KW-0143">Chaperone</keyword>
<evidence type="ECO:0008006" key="5">
    <source>
        <dbReference type="Google" id="ProtNLM"/>
    </source>
</evidence>
<dbReference type="GO" id="GO:0000774">
    <property type="term" value="F:adenyl-nucleotide exchange factor activity"/>
    <property type="evidence" value="ECO:0007669"/>
    <property type="project" value="InterPro"/>
</dbReference>
<gene>
    <name evidence="4" type="ORF">EANT1437_LOCUS1563</name>
</gene>